<name>A0A520S2S0_9GAMM</name>
<evidence type="ECO:0000313" key="1">
    <source>
        <dbReference type="EMBL" id="RZO76770.1"/>
    </source>
</evidence>
<proteinExistence type="predicted"/>
<organism evidence="1 2">
    <name type="scientific">OM182 bacterium</name>
    <dbReference type="NCBI Taxonomy" id="2510334"/>
    <lineage>
        <taxon>Bacteria</taxon>
        <taxon>Pseudomonadati</taxon>
        <taxon>Pseudomonadota</taxon>
        <taxon>Gammaproteobacteria</taxon>
        <taxon>OMG group</taxon>
        <taxon>OM182 clade</taxon>
    </lineage>
</organism>
<accession>A0A520S2S0</accession>
<evidence type="ECO:0000313" key="2">
    <source>
        <dbReference type="Proteomes" id="UP000316199"/>
    </source>
</evidence>
<dbReference type="Gene3D" id="3.40.50.150">
    <property type="entry name" value="Vaccinia Virus protein VP39"/>
    <property type="match status" value="1"/>
</dbReference>
<sequence>MISEKLLDKFSMGYLKETDTGIFIPSSLDIIRQAFIHLLSKDIIDLDKPFLDAGCGDGRIVALASSMGIASWGIESDEELTALAKHNLINLRALGVIKETTAMIHRGNFCDNKTYQDMNIEFTDFGTIYNYDNNHENLAKKIAKDAKPKTIYLLYSGDEVKEDFSGLIFLHELALANRFKDASIGLEVPQGFVRVYIKG</sequence>
<dbReference type="SUPFAM" id="SSF53335">
    <property type="entry name" value="S-adenosyl-L-methionine-dependent methyltransferases"/>
    <property type="match status" value="1"/>
</dbReference>
<protein>
    <submittedName>
        <fullName evidence="1">Class I SAM-dependent methyltransferase</fullName>
    </submittedName>
</protein>
<dbReference type="CDD" id="cd02440">
    <property type="entry name" value="AdoMet_MTases"/>
    <property type="match status" value="1"/>
</dbReference>
<comment type="caution">
    <text evidence="1">The sequence shown here is derived from an EMBL/GenBank/DDBJ whole genome shotgun (WGS) entry which is preliminary data.</text>
</comment>
<dbReference type="AlphaFoldDB" id="A0A520S2S0"/>
<keyword evidence="1" id="KW-0489">Methyltransferase</keyword>
<gene>
    <name evidence="1" type="ORF">EVA68_03525</name>
</gene>
<dbReference type="GO" id="GO:0032259">
    <property type="term" value="P:methylation"/>
    <property type="evidence" value="ECO:0007669"/>
    <property type="project" value="UniProtKB-KW"/>
</dbReference>
<dbReference type="InterPro" id="IPR029063">
    <property type="entry name" value="SAM-dependent_MTases_sf"/>
</dbReference>
<keyword evidence="1" id="KW-0808">Transferase</keyword>
<dbReference type="EMBL" id="SHAG01000008">
    <property type="protein sequence ID" value="RZO76770.1"/>
    <property type="molecule type" value="Genomic_DNA"/>
</dbReference>
<reference evidence="1 2" key="1">
    <citation type="submission" date="2019-02" db="EMBL/GenBank/DDBJ databases">
        <title>Prokaryotic population dynamics and viral predation in marine succession experiment using metagenomics: the confinement effect.</title>
        <authorList>
            <person name="Haro-Moreno J.M."/>
            <person name="Rodriguez-Valera F."/>
            <person name="Lopez-Perez M."/>
        </authorList>
    </citation>
    <scope>NUCLEOTIDE SEQUENCE [LARGE SCALE GENOMIC DNA]</scope>
    <source>
        <strain evidence="1">MED-G157</strain>
    </source>
</reference>
<dbReference type="GO" id="GO:0008168">
    <property type="term" value="F:methyltransferase activity"/>
    <property type="evidence" value="ECO:0007669"/>
    <property type="project" value="UniProtKB-KW"/>
</dbReference>
<dbReference type="Proteomes" id="UP000316199">
    <property type="component" value="Unassembled WGS sequence"/>
</dbReference>